<keyword evidence="1" id="KW-0812">Transmembrane</keyword>
<keyword evidence="1" id="KW-1133">Transmembrane helix</keyword>
<evidence type="ECO:0000256" key="1">
    <source>
        <dbReference type="SAM" id="Phobius"/>
    </source>
</evidence>
<protein>
    <submittedName>
        <fullName evidence="2">Uncharacterized protein</fullName>
    </submittedName>
</protein>
<keyword evidence="3" id="KW-1185">Reference proteome</keyword>
<keyword evidence="1" id="KW-0472">Membrane</keyword>
<name>A0A1M5RDJ5_9GAMM</name>
<proteinExistence type="predicted"/>
<feature type="transmembrane region" description="Helical" evidence="1">
    <location>
        <begin position="81"/>
        <end position="110"/>
    </location>
</feature>
<organism evidence="2 3">
    <name type="scientific">Ferrimonas marina</name>
    <dbReference type="NCBI Taxonomy" id="299255"/>
    <lineage>
        <taxon>Bacteria</taxon>
        <taxon>Pseudomonadati</taxon>
        <taxon>Pseudomonadota</taxon>
        <taxon>Gammaproteobacteria</taxon>
        <taxon>Alteromonadales</taxon>
        <taxon>Ferrimonadaceae</taxon>
        <taxon>Ferrimonas</taxon>
    </lineage>
</organism>
<feature type="transmembrane region" description="Helical" evidence="1">
    <location>
        <begin position="6"/>
        <end position="21"/>
    </location>
</feature>
<dbReference type="EMBL" id="FQXG01000002">
    <property type="protein sequence ID" value="SHH24116.1"/>
    <property type="molecule type" value="Genomic_DNA"/>
</dbReference>
<evidence type="ECO:0000313" key="2">
    <source>
        <dbReference type="EMBL" id="SHH24116.1"/>
    </source>
</evidence>
<feature type="transmembrane region" description="Helical" evidence="1">
    <location>
        <begin position="116"/>
        <end position="136"/>
    </location>
</feature>
<evidence type="ECO:0000313" key="3">
    <source>
        <dbReference type="Proteomes" id="UP000184268"/>
    </source>
</evidence>
<dbReference type="AlphaFoldDB" id="A0A1M5RDJ5"/>
<dbReference type="Proteomes" id="UP000184268">
    <property type="component" value="Unassembled WGS sequence"/>
</dbReference>
<gene>
    <name evidence="2" type="ORF">SAMN02745129_1574</name>
</gene>
<reference evidence="2 3" key="1">
    <citation type="submission" date="2016-11" db="EMBL/GenBank/DDBJ databases">
        <authorList>
            <person name="Jaros S."/>
            <person name="Januszkiewicz K."/>
            <person name="Wedrychowicz H."/>
        </authorList>
    </citation>
    <scope>NUCLEOTIDE SEQUENCE [LARGE SCALE GENOMIC DNA]</scope>
    <source>
        <strain evidence="2 3">DSM 16917</strain>
    </source>
</reference>
<sequence length="142" mass="16163">MRNLTLFLAILIFNTAFYLLMHQGSAQTLENARAEFGQLHGKADATGTFWLKHDESDPDKNIRMFHDFLEQKEKEQLKSKAATGVTMLIASIVFAVFFRLDGLLALGLYLQPLLTFLYSESWLALLISASALALYYRFKQAH</sequence>
<accession>A0A1M5RDJ5</accession>